<keyword evidence="8" id="KW-1185">Reference proteome</keyword>
<evidence type="ECO:0000256" key="4">
    <source>
        <dbReference type="ARBA" id="ARBA00023136"/>
    </source>
</evidence>
<feature type="region of interest" description="Disordered" evidence="5">
    <location>
        <begin position="273"/>
        <end position="294"/>
    </location>
</feature>
<evidence type="ECO:0000313" key="7">
    <source>
        <dbReference type="EMBL" id="KPM38488.1"/>
    </source>
</evidence>
<evidence type="ECO:0000256" key="6">
    <source>
        <dbReference type="SAM" id="Phobius"/>
    </source>
</evidence>
<protein>
    <recommendedName>
        <fullName evidence="9">Protein RTA1</fullName>
    </recommendedName>
</protein>
<feature type="transmembrane region" description="Helical" evidence="6">
    <location>
        <begin position="157"/>
        <end position="180"/>
    </location>
</feature>
<feature type="transmembrane region" description="Helical" evidence="6">
    <location>
        <begin position="238"/>
        <end position="257"/>
    </location>
</feature>
<dbReference type="PANTHER" id="PTHR31465:SF35">
    <property type="entry name" value="RTA1 DOMAIN PROTEIN-RELATED"/>
    <property type="match status" value="1"/>
</dbReference>
<keyword evidence="4 6" id="KW-0472">Membrane</keyword>
<dbReference type="OrthoDB" id="3358017at2759"/>
<dbReference type="GO" id="GO:0016020">
    <property type="term" value="C:membrane"/>
    <property type="evidence" value="ECO:0007669"/>
    <property type="project" value="UniProtKB-SubCell"/>
</dbReference>
<dbReference type="Proteomes" id="UP000050424">
    <property type="component" value="Unassembled WGS sequence"/>
</dbReference>
<gene>
    <name evidence="7" type="ORF">AK830_g8110</name>
</gene>
<comment type="subcellular location">
    <subcellularLocation>
        <location evidence="1">Membrane</location>
        <topology evidence="1">Multi-pass membrane protein</topology>
    </subcellularLocation>
</comment>
<evidence type="ECO:0000256" key="1">
    <source>
        <dbReference type="ARBA" id="ARBA00004141"/>
    </source>
</evidence>
<dbReference type="Pfam" id="PF04479">
    <property type="entry name" value="RTA1"/>
    <property type="match status" value="1"/>
</dbReference>
<reference evidence="7 8" key="1">
    <citation type="submission" date="2015-09" db="EMBL/GenBank/DDBJ databases">
        <title>Draft genome of a European isolate of the apple canker pathogen Neonectria ditissima.</title>
        <authorList>
            <person name="Gomez-Cortecero A."/>
            <person name="Harrison R.J."/>
            <person name="Armitage A.D."/>
        </authorList>
    </citation>
    <scope>NUCLEOTIDE SEQUENCE [LARGE SCALE GENOMIC DNA]</scope>
    <source>
        <strain evidence="7 8">R09/05</strain>
    </source>
</reference>
<comment type="caution">
    <text evidence="7">The sequence shown here is derived from an EMBL/GenBank/DDBJ whole genome shotgun (WGS) entry which is preliminary data.</text>
</comment>
<keyword evidence="2 6" id="KW-0812">Transmembrane</keyword>
<evidence type="ECO:0000313" key="8">
    <source>
        <dbReference type="Proteomes" id="UP000050424"/>
    </source>
</evidence>
<sequence length="294" mass="32854">MATETDNDHYKYDPSVAAAVIFVIAFAISGLYHAFQIIKLKSYYFIPFLIGCAVETIGYGARAVNATEPSGEWTKGPYIIQALLLLLGPPFYAVSIYMILRRLMQLLQAESYSMIRPKWLTKFFLLGDIASIAGQGMGGGMLASADSKKSRDLGQTIILIGLGIQIIFFGLFAVVTVVFHRRIHNDPTNASLKLLSPWKKLLVVLYGTSALIMVRSIFRVVEYVMGEDGVLMSKEVYIYLFDATLMLIVSVAFNVFHPSRIIRKEDMRPIASSDSENQFNSYAMESSQNTTRRP</sequence>
<feature type="transmembrane region" description="Helical" evidence="6">
    <location>
        <begin position="16"/>
        <end position="35"/>
    </location>
</feature>
<keyword evidence="3 6" id="KW-1133">Transmembrane helix</keyword>
<feature type="transmembrane region" description="Helical" evidence="6">
    <location>
        <begin position="120"/>
        <end position="145"/>
    </location>
</feature>
<dbReference type="STRING" id="78410.A0A0P7AYA8"/>
<evidence type="ECO:0000256" key="3">
    <source>
        <dbReference type="ARBA" id="ARBA00022989"/>
    </source>
</evidence>
<proteinExistence type="predicted"/>
<evidence type="ECO:0000256" key="5">
    <source>
        <dbReference type="SAM" id="MobiDB-lite"/>
    </source>
</evidence>
<feature type="transmembrane region" description="Helical" evidence="6">
    <location>
        <begin position="79"/>
        <end position="100"/>
    </location>
</feature>
<evidence type="ECO:0008006" key="9">
    <source>
        <dbReference type="Google" id="ProtNLM"/>
    </source>
</evidence>
<dbReference type="EMBL" id="LKCW01000133">
    <property type="protein sequence ID" value="KPM38488.1"/>
    <property type="molecule type" value="Genomic_DNA"/>
</dbReference>
<feature type="transmembrane region" description="Helical" evidence="6">
    <location>
        <begin position="201"/>
        <end position="218"/>
    </location>
</feature>
<accession>A0A0P7AYA8</accession>
<dbReference type="PANTHER" id="PTHR31465">
    <property type="entry name" value="PROTEIN RTA1-RELATED"/>
    <property type="match status" value="1"/>
</dbReference>
<organism evidence="7 8">
    <name type="scientific">Neonectria ditissima</name>
    <dbReference type="NCBI Taxonomy" id="78410"/>
    <lineage>
        <taxon>Eukaryota</taxon>
        <taxon>Fungi</taxon>
        <taxon>Dikarya</taxon>
        <taxon>Ascomycota</taxon>
        <taxon>Pezizomycotina</taxon>
        <taxon>Sordariomycetes</taxon>
        <taxon>Hypocreomycetidae</taxon>
        <taxon>Hypocreales</taxon>
        <taxon>Nectriaceae</taxon>
        <taxon>Neonectria</taxon>
    </lineage>
</organism>
<dbReference type="AlphaFoldDB" id="A0A0P7AYA8"/>
<dbReference type="InterPro" id="IPR007568">
    <property type="entry name" value="RTA1"/>
</dbReference>
<feature type="transmembrane region" description="Helical" evidence="6">
    <location>
        <begin position="42"/>
        <end position="59"/>
    </location>
</feature>
<name>A0A0P7AYA8_9HYPO</name>
<evidence type="ECO:0000256" key="2">
    <source>
        <dbReference type="ARBA" id="ARBA00022692"/>
    </source>
</evidence>